<evidence type="ECO:0000256" key="12">
    <source>
        <dbReference type="SAM" id="Coils"/>
    </source>
</evidence>
<dbReference type="InterPro" id="IPR036872">
    <property type="entry name" value="CH_dom_sf"/>
</dbReference>
<dbReference type="GO" id="GO:0051959">
    <property type="term" value="F:dynein light intermediate chain binding"/>
    <property type="evidence" value="ECO:0007669"/>
    <property type="project" value="TreeGrafter"/>
</dbReference>
<dbReference type="SUPFAM" id="SSF116907">
    <property type="entry name" value="Hook domain"/>
    <property type="match status" value="1"/>
</dbReference>
<dbReference type="PANTHER" id="PTHR18947:SF39">
    <property type="entry name" value="PROTEIN HOOK"/>
    <property type="match status" value="1"/>
</dbReference>
<dbReference type="InterPro" id="IPR001715">
    <property type="entry name" value="CH_dom"/>
</dbReference>
<evidence type="ECO:0000256" key="11">
    <source>
        <dbReference type="ARBA" id="ARBA00023212"/>
    </source>
</evidence>
<dbReference type="GO" id="GO:0031122">
    <property type="term" value="P:cytoplasmic microtubule organization"/>
    <property type="evidence" value="ECO:0007669"/>
    <property type="project" value="InterPro"/>
</dbReference>
<dbReference type="GO" id="GO:0030705">
    <property type="term" value="P:cytoskeleton-dependent intracellular transport"/>
    <property type="evidence" value="ECO:0007669"/>
    <property type="project" value="InterPro"/>
</dbReference>
<feature type="non-terminal residue" evidence="15">
    <location>
        <position position="1"/>
    </location>
</feature>
<evidence type="ECO:0000256" key="2">
    <source>
        <dbReference type="ARBA" id="ARBA00004245"/>
    </source>
</evidence>
<organism evidence="15">
    <name type="scientific">Homalodisca liturata</name>
    <dbReference type="NCBI Taxonomy" id="320908"/>
    <lineage>
        <taxon>Eukaryota</taxon>
        <taxon>Metazoa</taxon>
        <taxon>Ecdysozoa</taxon>
        <taxon>Arthropoda</taxon>
        <taxon>Hexapoda</taxon>
        <taxon>Insecta</taxon>
        <taxon>Pterygota</taxon>
        <taxon>Neoptera</taxon>
        <taxon>Paraneoptera</taxon>
        <taxon>Hemiptera</taxon>
        <taxon>Auchenorrhyncha</taxon>
        <taxon>Membracoidea</taxon>
        <taxon>Cicadellidae</taxon>
        <taxon>Cicadellinae</taxon>
        <taxon>Proconiini</taxon>
        <taxon>Homalodisca</taxon>
    </lineage>
</organism>
<evidence type="ECO:0000256" key="1">
    <source>
        <dbReference type="ARBA" id="ARBA00004177"/>
    </source>
</evidence>
<dbReference type="EMBL" id="GECU01028597">
    <property type="protein sequence ID" value="JAS79109.1"/>
    <property type="molecule type" value="Transcribed_RNA"/>
</dbReference>
<name>A0A1B6JG26_9HEMI</name>
<keyword evidence="9" id="KW-0967">Endosome</keyword>
<evidence type="ECO:0000259" key="13">
    <source>
        <dbReference type="PROSITE" id="PS50021"/>
    </source>
</evidence>
<dbReference type="CDD" id="cd22222">
    <property type="entry name" value="HkD_Hook"/>
    <property type="match status" value="1"/>
</dbReference>
<dbReference type="FunFam" id="1.10.418.10:FF:000024">
    <property type="entry name" value="Hook homolog 3 (Drosophila)"/>
    <property type="match status" value="1"/>
</dbReference>
<dbReference type="Pfam" id="PF19047">
    <property type="entry name" value="HOOK_N"/>
    <property type="match status" value="1"/>
</dbReference>
<dbReference type="InterPro" id="IPR043936">
    <property type="entry name" value="HOOK_N"/>
</dbReference>
<dbReference type="GO" id="GO:0005813">
    <property type="term" value="C:centrosome"/>
    <property type="evidence" value="ECO:0007669"/>
    <property type="project" value="TreeGrafter"/>
</dbReference>
<comment type="subcellular location">
    <subcellularLocation>
        <location evidence="2">Cytoplasm</location>
        <location evidence="2">Cytoskeleton</location>
    </subcellularLocation>
    <subcellularLocation>
        <location evidence="1">Endosome</location>
    </subcellularLocation>
</comment>
<feature type="coiled-coil region" evidence="12">
    <location>
        <begin position="420"/>
        <end position="613"/>
    </location>
</feature>
<dbReference type="GO" id="GO:0006897">
    <property type="term" value="P:endocytosis"/>
    <property type="evidence" value="ECO:0007669"/>
    <property type="project" value="UniProtKB-KW"/>
</dbReference>
<evidence type="ECO:0000256" key="10">
    <source>
        <dbReference type="ARBA" id="ARBA00023054"/>
    </source>
</evidence>
<feature type="coiled-coil region" evidence="12">
    <location>
        <begin position="148"/>
        <end position="391"/>
    </location>
</feature>
<dbReference type="InterPro" id="IPR008636">
    <property type="entry name" value="Hook_C"/>
</dbReference>
<evidence type="ECO:0000256" key="7">
    <source>
        <dbReference type="ARBA" id="ARBA00022583"/>
    </source>
</evidence>
<evidence type="ECO:0000256" key="8">
    <source>
        <dbReference type="ARBA" id="ARBA00022701"/>
    </source>
</evidence>
<keyword evidence="7" id="KW-0254">Endocytosis</keyword>
<evidence type="ECO:0000256" key="3">
    <source>
        <dbReference type="ARBA" id="ARBA00006946"/>
    </source>
</evidence>
<comment type="subunit">
    <text evidence="4">Homodimer. Interacts with microtubules via its N-terminus.</text>
</comment>
<evidence type="ECO:0000256" key="9">
    <source>
        <dbReference type="ARBA" id="ARBA00022753"/>
    </source>
</evidence>
<dbReference type="GO" id="GO:0005768">
    <property type="term" value="C:endosome"/>
    <property type="evidence" value="ECO:0007669"/>
    <property type="project" value="UniProtKB-SubCell"/>
</dbReference>
<dbReference type="Gene3D" id="1.10.418.10">
    <property type="entry name" value="Calponin-like domain"/>
    <property type="match status" value="1"/>
</dbReference>
<dbReference type="GO" id="GO:0008017">
    <property type="term" value="F:microtubule binding"/>
    <property type="evidence" value="ECO:0007669"/>
    <property type="project" value="InterPro"/>
</dbReference>
<sequence>APHNKLDDVQDGLAMAQALHQIDPDWFNIAWLNKIKATDSGNWRLKVSNLKKILERIADYYQDVCNQPLHESGKPDVGKIGEKCDTTELGRLLQLILGCAVNCSQKEKYIERIMSLEESVQVVIMKSIQELESLYGTNNSYNFVPNTLSESEAQVQKLMLELQTTAEEKNQMVQRCLKLDMQVLQLQEEKIGLMEDKRRLLERLQEDPLTGSSQLRRQIDALKEQIFKIESSRDDYRMKVELQEKEILELQSKLDSLQQTAGEARLLKDEVDILRETADKVEKYEGTIQSYQKKLEELGDLKRECKVLETKNLSLLEQNVELEKELKKSATWKTQVEVYKKQIAELHSKYNEETKRADKCEFDYKKASEQLKAVKREKESLISERDLLRETNEELRCCQLQQRNVETTPVGQLPENIISVAELTQKVLLLEHENKKLRLNQRTSEDEKLSVVQSLLDDAKQQINQLRLENRQANQRIMELDGEVKDLQERDQESSSSLKVKIKDLENKLQQEKEQKAAELEERDMALAEKKQIITLMQETISQKEQEVQESEDKHKKYIEKARNVIKSMDPKQVSPVDINILRNQLLDRQKMLSDLEKEYEKSKTLKEMEEKLISTAFYNLGQTRQKELVDQRLLNLSQSQSFLARQRQPTSRRTQLNSK</sequence>
<reference evidence="15" key="1">
    <citation type="submission" date="2015-11" db="EMBL/GenBank/DDBJ databases">
        <title>De novo transcriptome assembly of four potential Pierce s Disease insect vectors from Arizona vineyards.</title>
        <authorList>
            <person name="Tassone E.E."/>
        </authorList>
    </citation>
    <scope>NUCLEOTIDE SEQUENCE</scope>
</reference>
<dbReference type="PANTHER" id="PTHR18947">
    <property type="entry name" value="HOOK PROTEINS"/>
    <property type="match status" value="1"/>
</dbReference>
<protein>
    <recommendedName>
        <fullName evidence="5">Protein hook</fullName>
    </recommendedName>
</protein>
<feature type="domain" description="Calponin-homology (CH)" evidence="13">
    <location>
        <begin position="1"/>
        <end position="100"/>
    </location>
</feature>
<gene>
    <name evidence="14" type="ORF">g.54368</name>
    <name evidence="15" type="ORF">g.54369</name>
    <name evidence="16" type="ORF">g.54370</name>
</gene>
<keyword evidence="8" id="KW-0493">Microtubule</keyword>
<evidence type="ECO:0000313" key="14">
    <source>
        <dbReference type="EMBL" id="JAS79109.1"/>
    </source>
</evidence>
<keyword evidence="6" id="KW-0963">Cytoplasm</keyword>
<keyword evidence="10 12" id="KW-0175">Coiled coil</keyword>
<keyword evidence="11" id="KW-0206">Cytoskeleton</keyword>
<dbReference type="PROSITE" id="PS50021">
    <property type="entry name" value="CH"/>
    <property type="match status" value="1"/>
</dbReference>
<dbReference type="AlphaFoldDB" id="A0A1B6JG26"/>
<proteinExistence type="inferred from homology"/>
<comment type="similarity">
    <text evidence="3">Belongs to the hook family.</text>
</comment>
<dbReference type="EMBL" id="GECU01009598">
    <property type="protein sequence ID" value="JAS98108.1"/>
    <property type="molecule type" value="Transcribed_RNA"/>
</dbReference>
<evidence type="ECO:0000313" key="15">
    <source>
        <dbReference type="EMBL" id="JAS98108.1"/>
    </source>
</evidence>
<dbReference type="EMBL" id="GECU01000854">
    <property type="protein sequence ID" value="JAT06853.1"/>
    <property type="molecule type" value="Transcribed_RNA"/>
</dbReference>
<evidence type="ECO:0000256" key="6">
    <source>
        <dbReference type="ARBA" id="ARBA00022490"/>
    </source>
</evidence>
<dbReference type="GO" id="GO:0005874">
    <property type="term" value="C:microtubule"/>
    <property type="evidence" value="ECO:0007669"/>
    <property type="project" value="UniProtKB-KW"/>
</dbReference>
<evidence type="ECO:0000256" key="5">
    <source>
        <dbReference type="ARBA" id="ARBA00018971"/>
    </source>
</evidence>
<dbReference type="Pfam" id="PF05622">
    <property type="entry name" value="HOOK"/>
    <property type="match status" value="1"/>
</dbReference>
<evidence type="ECO:0000256" key="4">
    <source>
        <dbReference type="ARBA" id="ARBA00011241"/>
    </source>
</evidence>
<accession>A0A1B6JG26</accession>
<evidence type="ECO:0000313" key="16">
    <source>
        <dbReference type="EMBL" id="JAT06853.1"/>
    </source>
</evidence>